<dbReference type="Gene3D" id="1.10.240.10">
    <property type="entry name" value="Tyrosyl-Transfer RNA Synthetase"/>
    <property type="match status" value="1"/>
</dbReference>
<dbReference type="PANTHER" id="PTHR43766">
    <property type="entry name" value="TRYPTOPHAN--TRNA LIGASE, MITOCHONDRIAL"/>
    <property type="match status" value="1"/>
</dbReference>
<accession>A0ABT9YFS4</accession>
<evidence type="ECO:0000256" key="5">
    <source>
        <dbReference type="ARBA" id="ARBA00023146"/>
    </source>
</evidence>
<dbReference type="PANTHER" id="PTHR43766:SF1">
    <property type="entry name" value="TRYPTOPHAN--TRNA LIGASE, MITOCHONDRIAL"/>
    <property type="match status" value="1"/>
</dbReference>
<protein>
    <submittedName>
        <fullName evidence="7">Tryptophanyl-tRNA synthetase</fullName>
    </submittedName>
</protein>
<dbReference type="EMBL" id="JAUSUA010000001">
    <property type="protein sequence ID" value="MDQ0206067.1"/>
    <property type="molecule type" value="Genomic_DNA"/>
</dbReference>
<reference evidence="7 8" key="1">
    <citation type="submission" date="2023-07" db="EMBL/GenBank/DDBJ databases">
        <title>Genomic Encyclopedia of Type Strains, Phase IV (KMG-IV): sequencing the most valuable type-strain genomes for metagenomic binning, comparative biology and taxonomic classification.</title>
        <authorList>
            <person name="Goeker M."/>
        </authorList>
    </citation>
    <scope>NUCLEOTIDE SEQUENCE [LARGE SCALE GENOMIC DNA]</scope>
    <source>
        <strain evidence="7 8">DSM 19154</strain>
    </source>
</reference>
<sequence length="175" mass="20378">MEQTRKILRRFNQLYSPIFEEPKAIVGETPRLIGLDGQSKMSKSKENTINLDASKEDVIEKMKKAKTDPLRIRKTDAGHPEICPVYSYHQAFRKEDTEAIYEGCTNAQLGCVECKQLVATSINELLEPMRERRHQFERQPKRIDEILLEGTSKARLIGEQTMREVREAMQMNYFE</sequence>
<dbReference type="SUPFAM" id="SSF52374">
    <property type="entry name" value="Nucleotidylyl transferase"/>
    <property type="match status" value="1"/>
</dbReference>
<gene>
    <name evidence="7" type="ORF">J2S05_000841</name>
</gene>
<dbReference type="InterPro" id="IPR050203">
    <property type="entry name" value="Trp-tRNA_synthetase"/>
</dbReference>
<evidence type="ECO:0000256" key="4">
    <source>
        <dbReference type="ARBA" id="ARBA00022917"/>
    </source>
</evidence>
<dbReference type="Pfam" id="PF00579">
    <property type="entry name" value="tRNA-synt_1b"/>
    <property type="match status" value="1"/>
</dbReference>
<evidence type="ECO:0000256" key="3">
    <source>
        <dbReference type="ARBA" id="ARBA00022840"/>
    </source>
</evidence>
<comment type="similarity">
    <text evidence="6">Belongs to the class-I aminoacyl-tRNA synthetase family.</text>
</comment>
<keyword evidence="2 6" id="KW-0547">Nucleotide-binding</keyword>
<dbReference type="InterPro" id="IPR002305">
    <property type="entry name" value="aa-tRNA-synth_Ic"/>
</dbReference>
<proteinExistence type="inferred from homology"/>
<keyword evidence="1 6" id="KW-0436">Ligase</keyword>
<evidence type="ECO:0000313" key="8">
    <source>
        <dbReference type="Proteomes" id="UP001225034"/>
    </source>
</evidence>
<name>A0ABT9YFS4_9BACI</name>
<keyword evidence="4 6" id="KW-0648">Protein biosynthesis</keyword>
<evidence type="ECO:0000256" key="1">
    <source>
        <dbReference type="ARBA" id="ARBA00022598"/>
    </source>
</evidence>
<organism evidence="7 8">
    <name type="scientific">Alkalicoccobacillus murimartini</name>
    <dbReference type="NCBI Taxonomy" id="171685"/>
    <lineage>
        <taxon>Bacteria</taxon>
        <taxon>Bacillati</taxon>
        <taxon>Bacillota</taxon>
        <taxon>Bacilli</taxon>
        <taxon>Bacillales</taxon>
        <taxon>Bacillaceae</taxon>
        <taxon>Alkalicoccobacillus</taxon>
    </lineage>
</organism>
<evidence type="ECO:0000256" key="6">
    <source>
        <dbReference type="RuleBase" id="RU363036"/>
    </source>
</evidence>
<dbReference type="Gene3D" id="3.40.50.620">
    <property type="entry name" value="HUPs"/>
    <property type="match status" value="1"/>
</dbReference>
<keyword evidence="5 6" id="KW-0030">Aminoacyl-tRNA synthetase</keyword>
<evidence type="ECO:0000313" key="7">
    <source>
        <dbReference type="EMBL" id="MDQ0206067.1"/>
    </source>
</evidence>
<comment type="caution">
    <text evidence="7">The sequence shown here is derived from an EMBL/GenBank/DDBJ whole genome shotgun (WGS) entry which is preliminary data.</text>
</comment>
<keyword evidence="8" id="KW-1185">Reference proteome</keyword>
<keyword evidence="3 6" id="KW-0067">ATP-binding</keyword>
<dbReference type="InterPro" id="IPR014729">
    <property type="entry name" value="Rossmann-like_a/b/a_fold"/>
</dbReference>
<dbReference type="Proteomes" id="UP001225034">
    <property type="component" value="Unassembled WGS sequence"/>
</dbReference>
<evidence type="ECO:0000256" key="2">
    <source>
        <dbReference type="ARBA" id="ARBA00022741"/>
    </source>
</evidence>